<sequence>MLTLNEKEKKAIAQTINSKLDECLSKYPLAQYPDEPYEEWKRIFASPPSITPEHIKDALEWKYGHYGKHNNVKTHKRVIAKMQEHWEEFIQADAQDLTKIFAFWQHRLSDHPFVIPVTFVTHLMLPDLAANMDRQHFQAMNLLISGARSSWEWHSRPNQVGDVQGFTDFVNIMATKIEVDGDRKRMLDKFLRVFGGNMLILGKPATTGRRIEPAIKQFSWDTFAPKRFDRNKIVHRANADVLFACLLLTLEEDENEIAIMSINEISKRIPLGTAGISNYASFQYAMIALFSAAKGRNYFRFDNPDLTDAFTKQANNPSRDINFWKYYMSETVRISPDYVVSEIQLKE</sequence>
<gene>
    <name evidence="1" type="ORF">EJQ19_29035</name>
</gene>
<accession>A0A430J5Q4</accession>
<protein>
    <submittedName>
        <fullName evidence="1">Uncharacterized protein</fullName>
    </submittedName>
</protein>
<dbReference type="OrthoDB" id="9779761at2"/>
<reference evidence="1 2" key="1">
    <citation type="submission" date="2018-12" db="EMBL/GenBank/DDBJ databases">
        <title>Bacillus ochoae sp. nov., Paenibacillus whitsoniae sp. nov., Paenibacillus spiritus sp. nov. Isolated from the Mars Exploration Rover during spacecraft assembly.</title>
        <authorList>
            <person name="Seuylemezian A."/>
            <person name="Vaishampayan P."/>
        </authorList>
    </citation>
    <scope>NUCLEOTIDE SEQUENCE [LARGE SCALE GENOMIC DNA]</scope>
    <source>
        <strain evidence="1 2">MER 54</strain>
    </source>
</reference>
<comment type="caution">
    <text evidence="1">The sequence shown here is derived from an EMBL/GenBank/DDBJ whole genome shotgun (WGS) entry which is preliminary data.</text>
</comment>
<dbReference type="RefSeq" id="WP_126144731.1">
    <property type="nucleotide sequence ID" value="NZ_RXHU01000112.1"/>
</dbReference>
<dbReference type="Proteomes" id="UP000276128">
    <property type="component" value="Unassembled WGS sequence"/>
</dbReference>
<keyword evidence="2" id="KW-1185">Reference proteome</keyword>
<dbReference type="EMBL" id="RXHU01000112">
    <property type="protein sequence ID" value="RTE02761.1"/>
    <property type="molecule type" value="Genomic_DNA"/>
</dbReference>
<name>A0A430J5Q4_9BACL</name>
<organism evidence="1 2">
    <name type="scientific">Paenibacillus whitsoniae</name>
    <dbReference type="NCBI Taxonomy" id="2496558"/>
    <lineage>
        <taxon>Bacteria</taxon>
        <taxon>Bacillati</taxon>
        <taxon>Bacillota</taxon>
        <taxon>Bacilli</taxon>
        <taxon>Bacillales</taxon>
        <taxon>Paenibacillaceae</taxon>
        <taxon>Paenibacillus</taxon>
    </lineage>
</organism>
<evidence type="ECO:0000313" key="1">
    <source>
        <dbReference type="EMBL" id="RTE02761.1"/>
    </source>
</evidence>
<evidence type="ECO:0000313" key="2">
    <source>
        <dbReference type="Proteomes" id="UP000276128"/>
    </source>
</evidence>
<proteinExistence type="predicted"/>
<dbReference type="AlphaFoldDB" id="A0A430J5Q4"/>